<comment type="caution">
    <text evidence="1">The sequence shown here is derived from an EMBL/GenBank/DDBJ whole genome shotgun (WGS) entry which is preliminary data.</text>
</comment>
<evidence type="ECO:0000313" key="2">
    <source>
        <dbReference type="Proteomes" id="UP001057402"/>
    </source>
</evidence>
<accession>A0ACB9MR42</accession>
<dbReference type="EMBL" id="CM042888">
    <property type="protein sequence ID" value="KAI4326601.1"/>
    <property type="molecule type" value="Genomic_DNA"/>
</dbReference>
<proteinExistence type="predicted"/>
<name>A0ACB9MR42_9MYRT</name>
<reference evidence="2" key="1">
    <citation type="journal article" date="2023" name="Front. Plant Sci.">
        <title>Chromosomal-level genome assembly of Melastoma candidum provides insights into trichome evolution.</title>
        <authorList>
            <person name="Zhong Y."/>
            <person name="Wu W."/>
            <person name="Sun C."/>
            <person name="Zou P."/>
            <person name="Liu Y."/>
            <person name="Dai S."/>
            <person name="Zhou R."/>
        </authorList>
    </citation>
    <scope>NUCLEOTIDE SEQUENCE [LARGE SCALE GENOMIC DNA]</scope>
</reference>
<gene>
    <name evidence="1" type="ORF">MLD38_031897</name>
</gene>
<protein>
    <submittedName>
        <fullName evidence="1">Uncharacterized protein</fullName>
    </submittedName>
</protein>
<evidence type="ECO:0000313" key="1">
    <source>
        <dbReference type="EMBL" id="KAI4326601.1"/>
    </source>
</evidence>
<keyword evidence="2" id="KW-1185">Reference proteome</keyword>
<organism evidence="1 2">
    <name type="scientific">Melastoma candidum</name>
    <dbReference type="NCBI Taxonomy" id="119954"/>
    <lineage>
        <taxon>Eukaryota</taxon>
        <taxon>Viridiplantae</taxon>
        <taxon>Streptophyta</taxon>
        <taxon>Embryophyta</taxon>
        <taxon>Tracheophyta</taxon>
        <taxon>Spermatophyta</taxon>
        <taxon>Magnoliopsida</taxon>
        <taxon>eudicotyledons</taxon>
        <taxon>Gunneridae</taxon>
        <taxon>Pentapetalae</taxon>
        <taxon>rosids</taxon>
        <taxon>malvids</taxon>
        <taxon>Myrtales</taxon>
        <taxon>Melastomataceae</taxon>
        <taxon>Melastomatoideae</taxon>
        <taxon>Melastomateae</taxon>
        <taxon>Melastoma</taxon>
    </lineage>
</organism>
<dbReference type="Proteomes" id="UP001057402">
    <property type="component" value="Chromosome 9"/>
</dbReference>
<sequence length="124" mass="13586">MLEICSPDSFSATPVPAQGFVFPGEESASRLLAGWLAEIQSVSLYPKSCRWQVLGPVVRCLKSVKGLVYEDIPWGTFNVVERLSHSFPLALDSLPARTFVGGEGGGVDRKTYQKIVETLLPFQL</sequence>